<dbReference type="InterPro" id="IPR036249">
    <property type="entry name" value="Thioredoxin-like_sf"/>
</dbReference>
<dbReference type="Gene3D" id="1.20.1050.10">
    <property type="match status" value="1"/>
</dbReference>
<dbReference type="InterPro" id="IPR050802">
    <property type="entry name" value="EF-GSTs"/>
</dbReference>
<keyword evidence="3 8" id="KW-0648">Protein biosynthesis</keyword>
<dbReference type="PROSITE" id="PS50405">
    <property type="entry name" value="GST_CTER"/>
    <property type="match status" value="1"/>
</dbReference>
<dbReference type="Proteomes" id="UP000186594">
    <property type="component" value="Unassembled WGS sequence"/>
</dbReference>
<dbReference type="GO" id="GO:0005840">
    <property type="term" value="C:ribosome"/>
    <property type="evidence" value="ECO:0007669"/>
    <property type="project" value="UniProtKB-KW"/>
</dbReference>
<accession>A0A1U7LX01</accession>
<evidence type="ECO:0000256" key="3">
    <source>
        <dbReference type="ARBA" id="ARBA00022917"/>
    </source>
</evidence>
<dbReference type="PROSITE" id="PS50040">
    <property type="entry name" value="EF1G_C"/>
    <property type="match status" value="1"/>
</dbReference>
<dbReference type="InterPro" id="IPR004046">
    <property type="entry name" value="GST_C"/>
</dbReference>
<dbReference type="SFLD" id="SFLDG00358">
    <property type="entry name" value="Main_(cytGST)"/>
    <property type="match status" value="1"/>
</dbReference>
<dbReference type="GO" id="GO:1990904">
    <property type="term" value="C:ribonucleoprotein complex"/>
    <property type="evidence" value="ECO:0007669"/>
    <property type="project" value="UniProtKB-KW"/>
</dbReference>
<keyword evidence="4 9" id="KW-0689">Ribosomal protein</keyword>
<dbReference type="InterPro" id="IPR036282">
    <property type="entry name" value="Glutathione-S-Trfase_C_sf"/>
</dbReference>
<dbReference type="InterPro" id="IPR023035">
    <property type="entry name" value="Ribosomal_uS9_bac/plastid"/>
</dbReference>
<dbReference type="SUPFAM" id="SSF47616">
    <property type="entry name" value="GST C-terminal domain-like"/>
    <property type="match status" value="1"/>
</dbReference>
<protein>
    <recommendedName>
        <fullName evidence="6">Small ribosomal subunit protein uS9m</fullName>
    </recommendedName>
    <alternativeName>
        <fullName evidence="7">37S ribosomal protein S9, mitochondrial</fullName>
    </alternativeName>
</protein>
<dbReference type="OrthoDB" id="249703at2759"/>
<dbReference type="CDD" id="cd03181">
    <property type="entry name" value="GST_C_EF1Bgamma_like"/>
    <property type="match status" value="1"/>
</dbReference>
<keyword evidence="15" id="KW-1185">Reference proteome</keyword>
<dbReference type="Pfam" id="PF02798">
    <property type="entry name" value="GST_N"/>
    <property type="match status" value="1"/>
</dbReference>
<evidence type="ECO:0000256" key="1">
    <source>
        <dbReference type="ARBA" id="ARBA00005251"/>
    </source>
</evidence>
<dbReference type="NCBIfam" id="NF001099">
    <property type="entry name" value="PRK00132.1"/>
    <property type="match status" value="1"/>
</dbReference>
<dbReference type="InterPro" id="IPR010987">
    <property type="entry name" value="Glutathione-S-Trfase_C-like"/>
</dbReference>
<dbReference type="GO" id="GO:0005737">
    <property type="term" value="C:cytoplasm"/>
    <property type="evidence" value="ECO:0007669"/>
    <property type="project" value="TreeGrafter"/>
</dbReference>
<dbReference type="InterPro" id="IPR000754">
    <property type="entry name" value="Ribosomal_uS9"/>
</dbReference>
<evidence type="ECO:0000313" key="15">
    <source>
        <dbReference type="Proteomes" id="UP000186594"/>
    </source>
</evidence>
<organism evidence="14 15">
    <name type="scientific">Neolecta irregularis (strain DAH-3)</name>
    <dbReference type="NCBI Taxonomy" id="1198029"/>
    <lineage>
        <taxon>Eukaryota</taxon>
        <taxon>Fungi</taxon>
        <taxon>Dikarya</taxon>
        <taxon>Ascomycota</taxon>
        <taxon>Taphrinomycotina</taxon>
        <taxon>Neolectales</taxon>
        <taxon>Neolectaceae</taxon>
        <taxon>Neolecta</taxon>
    </lineage>
</organism>
<dbReference type="PANTHER" id="PTHR43986">
    <property type="entry name" value="ELONGATION FACTOR 1-GAMMA"/>
    <property type="match status" value="1"/>
</dbReference>
<dbReference type="EMBL" id="LXFE01000118">
    <property type="protein sequence ID" value="OLL27159.1"/>
    <property type="molecule type" value="Genomic_DNA"/>
</dbReference>
<dbReference type="AlphaFoldDB" id="A0A1U7LX01"/>
<evidence type="ECO:0000256" key="9">
    <source>
        <dbReference type="RuleBase" id="RU003815"/>
    </source>
</evidence>
<evidence type="ECO:0000256" key="2">
    <source>
        <dbReference type="ARBA" id="ARBA00022768"/>
    </source>
</evidence>
<comment type="caution">
    <text evidence="14">The sequence shown here is derived from an EMBL/GenBank/DDBJ whole genome shotgun (WGS) entry which is preliminary data.</text>
</comment>
<dbReference type="Pfam" id="PF00647">
    <property type="entry name" value="EF1G"/>
    <property type="match status" value="1"/>
</dbReference>
<dbReference type="PROSITE" id="PS00360">
    <property type="entry name" value="RIBOSOMAL_S9"/>
    <property type="match status" value="1"/>
</dbReference>
<comment type="similarity">
    <text evidence="1 9">Belongs to the universal ribosomal protein uS9 family.</text>
</comment>
<evidence type="ECO:0000256" key="7">
    <source>
        <dbReference type="ARBA" id="ARBA00042623"/>
    </source>
</evidence>
<sequence length="735" mass="83321">MALTLHYYSKKSFFSGAKRFLTTESQTHSRGDANRPGNRPDGMSRQDEKMERARRIRREQIEWNITPESPAYFSGHAKVYEDIADLRGTLRQYASFPEYAKCTQTTQSAFVESLIDSTTRTPPTNWMPLSEYRATVGGAKVSSSVYGKLTDVLGKLNRKHRQFLPEDIAKLIESYRRPSVDNVNAGKYEGPDHWGRTYGLGRRKTATARAWIVEGEGMVMVNGKLLGDVFGKLSDREEVIWPLKVLDQRENFNVWAITSGGGTTGQAQAIKLAIARALLQRNPFWKQVLRKAGSVTRDSRKVERKKPGQAKGCLSQSSLMYWLIHFQHERSCLLIFKTMAPFGKLYTFEDNARSIAPRIVARENDLEIQIIPTQPGNVNSAYLEKFPMGKIPAFESADGFQLHETIAITLYFAAQNEKCTLLGKTKEEYASIIQWMSFANSEVLPNIAAWFRPLSGLQPYNKKDVQTAQEKVNKIATILEKKLKSCTFLVGERYSLADIVMAAHMTRGFERARSLMPNGEDSIPVLPVVADEPKLVEQAIQYSPPKKEVKKEVSKAAAQPKPTDAEEEDDMPKEEPKAKHPLEALGKPNLALDEWKRFYSNNETRPDALEWFWKNFDSSDYSLYRVDYKYNHELTQVFMSGNLVGGLYARLEASRKYLFGSMGVYGTNNDNLISGVFMVRGNDYLHAFEVAPDYESYSFKKLNPSNSQDMAFVEGCWAWDNSVDGKSYADGKVFK</sequence>
<dbReference type="SMART" id="SM01183">
    <property type="entry name" value="EF1G"/>
    <property type="match status" value="1"/>
</dbReference>
<evidence type="ECO:0000256" key="6">
    <source>
        <dbReference type="ARBA" id="ARBA00039318"/>
    </source>
</evidence>
<dbReference type="InterPro" id="IPR014721">
    <property type="entry name" value="Ribsml_uS5_D2-typ_fold_subgr"/>
</dbReference>
<feature type="region of interest" description="Disordered" evidence="10">
    <location>
        <begin position="547"/>
        <end position="578"/>
    </location>
</feature>
<dbReference type="Pfam" id="PF00380">
    <property type="entry name" value="Ribosomal_S9"/>
    <property type="match status" value="1"/>
</dbReference>
<feature type="domain" description="GST C-terminal" evidence="13">
    <location>
        <begin position="425"/>
        <end position="553"/>
    </location>
</feature>
<dbReference type="InterPro" id="IPR004045">
    <property type="entry name" value="Glutathione_S-Trfase_N"/>
</dbReference>
<gene>
    <name evidence="14" type="ORF">NEOLI_001955</name>
</gene>
<evidence type="ECO:0000259" key="13">
    <source>
        <dbReference type="PROSITE" id="PS50405"/>
    </source>
</evidence>
<dbReference type="Gene3D" id="3.40.30.10">
    <property type="entry name" value="Glutaredoxin"/>
    <property type="match status" value="1"/>
</dbReference>
<feature type="region of interest" description="Disordered" evidence="10">
    <location>
        <begin position="24"/>
        <end position="52"/>
    </location>
</feature>
<dbReference type="FunFam" id="3.40.30.10:FF:000142">
    <property type="entry name" value="Elongation factor 1 gamma"/>
    <property type="match status" value="1"/>
</dbReference>
<dbReference type="PROSITE" id="PS50404">
    <property type="entry name" value="GST_NTER"/>
    <property type="match status" value="1"/>
</dbReference>
<proteinExistence type="inferred from homology"/>
<dbReference type="InterPro" id="IPR040079">
    <property type="entry name" value="Glutathione_S-Trfase"/>
</dbReference>
<dbReference type="SUPFAM" id="SSF54211">
    <property type="entry name" value="Ribosomal protein S5 domain 2-like"/>
    <property type="match status" value="1"/>
</dbReference>
<dbReference type="PANTHER" id="PTHR43986:SF1">
    <property type="entry name" value="ELONGATION FACTOR 1-GAMMA"/>
    <property type="match status" value="1"/>
</dbReference>
<dbReference type="SFLD" id="SFLDS00019">
    <property type="entry name" value="Glutathione_Transferase_(cytos"/>
    <property type="match status" value="1"/>
</dbReference>
<dbReference type="InterPro" id="IPR020574">
    <property type="entry name" value="Ribosomal_uS9_CS"/>
</dbReference>
<dbReference type="Gene3D" id="3.30.70.1010">
    <property type="entry name" value="Translation elongation factor EF1B, gamma chain, conserved domain"/>
    <property type="match status" value="1"/>
</dbReference>
<dbReference type="InterPro" id="IPR036433">
    <property type="entry name" value="EF1B_G_C_sf"/>
</dbReference>
<dbReference type="CDD" id="cd03044">
    <property type="entry name" value="GST_N_EF1Bgamma"/>
    <property type="match status" value="1"/>
</dbReference>
<dbReference type="STRING" id="1198029.A0A1U7LX01"/>
<dbReference type="InterPro" id="IPR001662">
    <property type="entry name" value="EF1B_G_C"/>
</dbReference>
<dbReference type="Gene3D" id="3.30.230.10">
    <property type="match status" value="1"/>
</dbReference>
<dbReference type="GO" id="GO:0005634">
    <property type="term" value="C:nucleus"/>
    <property type="evidence" value="ECO:0007669"/>
    <property type="project" value="TreeGrafter"/>
</dbReference>
<keyword evidence="2 8" id="KW-0251">Elongation factor</keyword>
<dbReference type="InterPro" id="IPR020568">
    <property type="entry name" value="Ribosomal_Su5_D2-typ_SF"/>
</dbReference>
<feature type="domain" description="GST N-terminal" evidence="12">
    <location>
        <begin position="341"/>
        <end position="420"/>
    </location>
</feature>
<dbReference type="SUPFAM" id="SSF52833">
    <property type="entry name" value="Thioredoxin-like"/>
    <property type="match status" value="1"/>
</dbReference>
<dbReference type="GO" id="GO:0003746">
    <property type="term" value="F:translation elongation factor activity"/>
    <property type="evidence" value="ECO:0007669"/>
    <property type="project" value="UniProtKB-UniRule"/>
</dbReference>
<name>A0A1U7LX01_NEOID</name>
<dbReference type="Pfam" id="PF00043">
    <property type="entry name" value="GST_C"/>
    <property type="match status" value="1"/>
</dbReference>
<dbReference type="FunFam" id="3.30.70.1010:FF:000001">
    <property type="entry name" value="Elongation factor 1-gamma 1"/>
    <property type="match status" value="1"/>
</dbReference>
<evidence type="ECO:0000256" key="10">
    <source>
        <dbReference type="SAM" id="MobiDB-lite"/>
    </source>
</evidence>
<feature type="domain" description="EF-1-gamma C-terminal" evidence="11">
    <location>
        <begin position="578"/>
        <end position="735"/>
    </location>
</feature>
<evidence type="ECO:0000256" key="4">
    <source>
        <dbReference type="ARBA" id="ARBA00022980"/>
    </source>
</evidence>
<keyword evidence="5 9" id="KW-0687">Ribonucleoprotein</keyword>
<feature type="compositionally biased region" description="Basic and acidic residues" evidence="10">
    <location>
        <begin position="42"/>
        <end position="52"/>
    </location>
</feature>
<evidence type="ECO:0000313" key="14">
    <source>
        <dbReference type="EMBL" id="OLL27159.1"/>
    </source>
</evidence>
<evidence type="ECO:0000259" key="12">
    <source>
        <dbReference type="PROSITE" id="PS50404"/>
    </source>
</evidence>
<evidence type="ECO:0000259" key="11">
    <source>
        <dbReference type="PROSITE" id="PS50040"/>
    </source>
</evidence>
<dbReference type="FunFam" id="1.20.1050.10:FF:000006">
    <property type="entry name" value="Elongation factor 1 gamma"/>
    <property type="match status" value="1"/>
</dbReference>
<reference evidence="14 15" key="1">
    <citation type="submission" date="2016-04" db="EMBL/GenBank/DDBJ databases">
        <title>Evolutionary innovation and constraint leading to complex multicellularity in the Ascomycota.</title>
        <authorList>
            <person name="Cisse O."/>
            <person name="Nguyen A."/>
            <person name="Hewitt D.A."/>
            <person name="Jedd G."/>
            <person name="Stajich J.E."/>
        </authorList>
    </citation>
    <scope>NUCLEOTIDE SEQUENCE [LARGE SCALE GENOMIC DNA]</scope>
    <source>
        <strain evidence="14 15">DAH-3</strain>
    </source>
</reference>
<dbReference type="SUPFAM" id="SSF89942">
    <property type="entry name" value="eEF1-gamma domain"/>
    <property type="match status" value="1"/>
</dbReference>
<evidence type="ECO:0000256" key="5">
    <source>
        <dbReference type="ARBA" id="ARBA00023274"/>
    </source>
</evidence>
<evidence type="ECO:0000256" key="8">
    <source>
        <dbReference type="PROSITE-ProRule" id="PRU00519"/>
    </source>
</evidence>
<dbReference type="GO" id="GO:0003735">
    <property type="term" value="F:structural constituent of ribosome"/>
    <property type="evidence" value="ECO:0007669"/>
    <property type="project" value="InterPro"/>
</dbReference>